<dbReference type="Proteomes" id="UP001186041">
    <property type="component" value="Unassembled WGS sequence"/>
</dbReference>
<comment type="caution">
    <text evidence="1">The sequence shown here is derived from an EMBL/GenBank/DDBJ whole genome shotgun (WGS) entry which is preliminary data.</text>
</comment>
<reference evidence="1" key="1">
    <citation type="submission" date="2023-10" db="EMBL/GenBank/DDBJ databases">
        <title>Mycolicibacterium fortuitum clinical isolates causing pulmonary infections in humans.</title>
        <authorList>
            <person name="Mejia-Ponce P.M."/>
            <person name="Zenteno-Cuevas R."/>
            <person name="Licona-Cassani C."/>
        </authorList>
    </citation>
    <scope>NUCLEOTIDE SEQUENCE</scope>
    <source>
        <strain evidence="1">M8</strain>
    </source>
</reference>
<evidence type="ECO:0000313" key="2">
    <source>
        <dbReference type="Proteomes" id="UP001186041"/>
    </source>
</evidence>
<dbReference type="SUPFAM" id="SSF52540">
    <property type="entry name" value="P-loop containing nucleoside triphosphate hydrolases"/>
    <property type="match status" value="1"/>
</dbReference>
<dbReference type="Gene3D" id="3.40.50.300">
    <property type="entry name" value="P-loop containing nucleotide triphosphate hydrolases"/>
    <property type="match status" value="1"/>
</dbReference>
<dbReference type="RefSeq" id="WP_131814461.1">
    <property type="nucleotide sequence ID" value="NZ_JAWLVK010000076.1"/>
</dbReference>
<dbReference type="AlphaFoldDB" id="A0AAE4VJ24"/>
<accession>A0AAE4VJ24</accession>
<dbReference type="InterPro" id="IPR027417">
    <property type="entry name" value="P-loop_NTPase"/>
</dbReference>
<evidence type="ECO:0000313" key="1">
    <source>
        <dbReference type="EMBL" id="MDV7295613.1"/>
    </source>
</evidence>
<protein>
    <submittedName>
        <fullName evidence="1">Uncharacterized protein</fullName>
    </submittedName>
</protein>
<sequence length="819" mass="91600">MPVVLFTATPYRNDELHFDAEPSHRYWYRHHQAEADERLREPRFVTLSKGRTEQFIDDTLDFVAQKRLDAARIIIRCKDAPAIQACVAALRDRNQSVIGIHETFTRTGDPTLTNHLPAPHDTDAQYWVHQFKLLEGIDDPSFRVVAFHDTPGNDRSVVQQIGRILRRPTPAPKIAWVLSRQGSDAAATWSRYLQFDKLGGQSLATAPDFTQCLLGVQPAAAYFDQQFRTPIDLSDPDLWQQFAYQPAARVYQRPPTLPSPAELGETIVADYQSMGRSTQAPMFPDADTVVVGYVSIGNSDALLNGLFLQGDLGFTVIRLTTKRLYVFDSHNHLPDAISALSLRQETRPTLSILLDPATRLTSVSLDNTDLGKRAIRSRAVRAASIEDVAPDLTDYAYVCNVAEGYTPNSPLGDKTRRYLGISRARIRDGRAQRMPFEQYRDWVETIDHLLDDDHAQASATLDRYAAAAEQPVDPTPAHLLIDVDVADFARTDDDGTTTELHLDDAATTVHDGELTLQVGGTAVPASLHWDATEAKYHFESSALRRLNFLDTTTERELTATINAGQRMRIVPQTPGSIYVHGQFLAAGEPHTGLPGQRLLKLVTGMSQLKDIKIEKGDPVGDRWAPNSVFEVIDKLVRPERDEIPEMSRYFDHLDTLICTDLRTEPCDFIAMQPDRIAFIHAKYGEGKKRSASVFHDVVGQAIKNITYLLASSQTPLRIDYWDTPWSTDKSSGKQVTRLRTPRKLSPQQIWEQMRDIVTDPGAQKEVWIVLGAGMSLADVRAELAKSHPADEMIQLYSLLQTAWSTAAQCGAQLRIFCSP</sequence>
<proteinExistence type="predicted"/>
<dbReference type="EMBL" id="JAWLVV010000086">
    <property type="protein sequence ID" value="MDV7295613.1"/>
    <property type="molecule type" value="Genomic_DNA"/>
</dbReference>
<dbReference type="CDD" id="cd18785">
    <property type="entry name" value="SF2_C"/>
    <property type="match status" value="1"/>
</dbReference>
<name>A0AAE4VJ24_MYCFO</name>
<organism evidence="1 2">
    <name type="scientific">Mycolicibacterium fortuitum</name>
    <name type="common">Mycobacterium fortuitum</name>
    <dbReference type="NCBI Taxonomy" id="1766"/>
    <lineage>
        <taxon>Bacteria</taxon>
        <taxon>Bacillati</taxon>
        <taxon>Actinomycetota</taxon>
        <taxon>Actinomycetes</taxon>
        <taxon>Mycobacteriales</taxon>
        <taxon>Mycobacteriaceae</taxon>
        <taxon>Mycolicibacterium</taxon>
    </lineage>
</organism>
<gene>
    <name evidence="1" type="ORF">R4485_36280</name>
</gene>